<dbReference type="Proteomes" id="UP000294856">
    <property type="component" value="Unassembled WGS sequence"/>
</dbReference>
<dbReference type="OrthoDB" id="4113332at2"/>
<dbReference type="Gene3D" id="3.30.60.230">
    <property type="entry name" value="Lsr2, dimerization domain"/>
    <property type="match status" value="1"/>
</dbReference>
<dbReference type="EMBL" id="SMFR01000002">
    <property type="protein sequence ID" value="TCJ96428.1"/>
    <property type="molecule type" value="Genomic_DNA"/>
</dbReference>
<dbReference type="RefSeq" id="WP_067444608.1">
    <property type="nucleotide sequence ID" value="NZ_SMFR01000002.1"/>
</dbReference>
<comment type="caution">
    <text evidence="4">The sequence shown here is derived from an EMBL/GenBank/DDBJ whole genome shotgun (WGS) entry which is preliminary data.</text>
</comment>
<dbReference type="InterPro" id="IPR036625">
    <property type="entry name" value="E3-bd_dom_sf"/>
</dbReference>
<evidence type="ECO:0000256" key="1">
    <source>
        <dbReference type="ARBA" id="ARBA00023125"/>
    </source>
</evidence>
<keyword evidence="5" id="KW-1185">Reference proteome</keyword>
<dbReference type="Pfam" id="PF23359">
    <property type="entry name" value="Lsr2_DNA-bd"/>
    <property type="match status" value="1"/>
</dbReference>
<dbReference type="Gene3D" id="4.10.320.10">
    <property type="entry name" value="E3-binding domain"/>
    <property type="match status" value="1"/>
</dbReference>
<evidence type="ECO:0000259" key="2">
    <source>
        <dbReference type="Pfam" id="PF11774"/>
    </source>
</evidence>
<dbReference type="Pfam" id="PF11774">
    <property type="entry name" value="Lsr2"/>
    <property type="match status" value="1"/>
</dbReference>
<dbReference type="GO" id="GO:0003677">
    <property type="term" value="F:DNA binding"/>
    <property type="evidence" value="ECO:0007669"/>
    <property type="project" value="UniProtKB-KW"/>
</dbReference>
<name>A0A4R1FV72_9NOCA</name>
<reference evidence="4 5" key="1">
    <citation type="submission" date="2019-03" db="EMBL/GenBank/DDBJ databases">
        <title>Genomic Encyclopedia of Type Strains, Phase IV (KMG-IV): sequencing the most valuable type-strain genomes for metagenomic binning, comparative biology and taxonomic classification.</title>
        <authorList>
            <person name="Goeker M."/>
        </authorList>
    </citation>
    <scope>NUCLEOTIDE SEQUENCE [LARGE SCALE GENOMIC DNA]</scope>
    <source>
        <strain evidence="4 5">DSM 44684</strain>
    </source>
</reference>
<dbReference type="STRING" id="1210063.GCA_001612665_00119"/>
<gene>
    <name evidence="4" type="ORF">DFR71_2458</name>
</gene>
<dbReference type="InterPro" id="IPR042261">
    <property type="entry name" value="Lsr2-like_dimerization"/>
</dbReference>
<feature type="domain" description="Lsr2 DNA-binding" evidence="3">
    <location>
        <begin position="79"/>
        <end position="114"/>
    </location>
</feature>
<dbReference type="GO" id="GO:0016746">
    <property type="term" value="F:acyltransferase activity"/>
    <property type="evidence" value="ECO:0007669"/>
    <property type="project" value="InterPro"/>
</dbReference>
<evidence type="ECO:0000313" key="4">
    <source>
        <dbReference type="EMBL" id="TCJ96428.1"/>
    </source>
</evidence>
<sequence length="116" mass="12501">MARKVIVSLIDDFDGTSEADETVTFAIDGVAYEIDLSDTNATKLRETFDQWLPYARRIGRTKSSAGRPAAKTPASTPIRRNDLAAIRAWAADNGHTVSTRGRISADIIAAYDAASA</sequence>
<organism evidence="4 5">
    <name type="scientific">Nocardia alba</name>
    <dbReference type="NCBI Taxonomy" id="225051"/>
    <lineage>
        <taxon>Bacteria</taxon>
        <taxon>Bacillati</taxon>
        <taxon>Actinomycetota</taxon>
        <taxon>Actinomycetes</taxon>
        <taxon>Mycobacteriales</taxon>
        <taxon>Nocardiaceae</taxon>
        <taxon>Nocardia</taxon>
    </lineage>
</organism>
<evidence type="ECO:0000313" key="5">
    <source>
        <dbReference type="Proteomes" id="UP000294856"/>
    </source>
</evidence>
<proteinExistence type="predicted"/>
<accession>A0A4R1FV72</accession>
<feature type="domain" description="Lsr2 dimerization" evidence="2">
    <location>
        <begin position="1"/>
        <end position="59"/>
    </location>
</feature>
<protein>
    <submittedName>
        <fullName evidence="4">Lsr2 protein</fullName>
    </submittedName>
</protein>
<dbReference type="AlphaFoldDB" id="A0A4R1FV72"/>
<dbReference type="InterPro" id="IPR055370">
    <property type="entry name" value="Lsr2_DNA-bd"/>
</dbReference>
<dbReference type="InterPro" id="IPR024412">
    <property type="entry name" value="Lsr2_dim_dom"/>
</dbReference>
<keyword evidence="1" id="KW-0238">DNA-binding</keyword>
<evidence type="ECO:0000259" key="3">
    <source>
        <dbReference type="Pfam" id="PF23359"/>
    </source>
</evidence>